<accession>A0A2H5FPF0</accession>
<proteinExistence type="predicted"/>
<dbReference type="InterPro" id="IPR014942">
    <property type="entry name" value="AbiEii"/>
</dbReference>
<dbReference type="Proteomes" id="UP000234343">
    <property type="component" value="Chromosome"/>
</dbReference>
<dbReference type="EMBL" id="CP025491">
    <property type="protein sequence ID" value="AUH73373.1"/>
    <property type="molecule type" value="Genomic_DNA"/>
</dbReference>
<sequence length="310" mass="35423">MNKQSPYYKQVLLLIRLIPIVEKETCFALKGGTAINLFVRDFPRLSVDIDLAYLPLEPREIALANVRNALAGIAANINKMPDLTAVLQDNKPDEMRIIVEDKSFLNRGTQIKIEVSPVARGTLLPPIELDVVAAVENEFGFASMKVVSLPDLYGGKLCAALDRQHPRDLFDIKVLLENQKIDRELFNGFITYLLSHKRPISEIMNPRWKDITQVFEKEFKGMTAEPVALEALRSIPEKMIQGLKENFNQQDYDFLVSFKKGEPDWSLACSDQIQYLPAVQWKLLNISKMPKQKHIDSVNLLQKTMEQWLK</sequence>
<gene>
    <name evidence="1" type="ORF">CAB17_15920</name>
</gene>
<reference evidence="1 2" key="1">
    <citation type="submission" date="2017-12" db="EMBL/GenBank/DDBJ databases">
        <title>Legionella sainthelensi LA01-117, whole genome sequence of a clinical isolate from New Zealand.</title>
        <authorList>
            <person name="Cree S.L."/>
            <person name="Slow S."/>
            <person name="Kennedy M.A."/>
            <person name="Murdoch D.R."/>
            <person name="Biggs P.J."/>
            <person name="Anderson T."/>
        </authorList>
    </citation>
    <scope>NUCLEOTIDE SEQUENCE [LARGE SCALE GENOMIC DNA]</scope>
    <source>
        <strain evidence="1 2">LA01-117</strain>
    </source>
</reference>
<dbReference type="Pfam" id="PF08843">
    <property type="entry name" value="AbiEii"/>
    <property type="match status" value="1"/>
</dbReference>
<evidence type="ECO:0008006" key="3">
    <source>
        <dbReference type="Google" id="ProtNLM"/>
    </source>
</evidence>
<organism evidence="1 2">
    <name type="scientific">Legionella sainthelensi</name>
    <dbReference type="NCBI Taxonomy" id="28087"/>
    <lineage>
        <taxon>Bacteria</taxon>
        <taxon>Pseudomonadati</taxon>
        <taxon>Pseudomonadota</taxon>
        <taxon>Gammaproteobacteria</taxon>
        <taxon>Legionellales</taxon>
        <taxon>Legionellaceae</taxon>
        <taxon>Legionella</taxon>
    </lineage>
</organism>
<name>A0A2H5FPF0_9GAMM</name>
<dbReference type="RefSeq" id="WP_101900897.1">
    <property type="nucleotide sequence ID" value="NZ_CP025491.2"/>
</dbReference>
<dbReference type="KEGG" id="lsh:CAB17_15920"/>
<protein>
    <recommendedName>
        <fullName evidence="3">Nucleotidyl transferase AbiEii/AbiGii toxin family protein</fullName>
    </recommendedName>
</protein>
<evidence type="ECO:0000313" key="2">
    <source>
        <dbReference type="Proteomes" id="UP000234343"/>
    </source>
</evidence>
<evidence type="ECO:0000313" key="1">
    <source>
        <dbReference type="EMBL" id="AUH73373.1"/>
    </source>
</evidence>
<keyword evidence="2" id="KW-1185">Reference proteome</keyword>
<dbReference type="Gene3D" id="3.10.450.620">
    <property type="entry name" value="JHP933, nucleotidyltransferase-like core domain"/>
    <property type="match status" value="1"/>
</dbReference>
<dbReference type="AlphaFoldDB" id="A0A2H5FPF0"/>